<accession>A0AAV3NP48</accession>
<dbReference type="PANTHER" id="PTHR33223:SF6">
    <property type="entry name" value="CCHC-TYPE DOMAIN-CONTAINING PROTEIN"/>
    <property type="match status" value="1"/>
</dbReference>
<dbReference type="AlphaFoldDB" id="A0AAV3NP48"/>
<reference evidence="1 2" key="1">
    <citation type="submission" date="2024-01" db="EMBL/GenBank/DDBJ databases">
        <title>The complete chloroplast genome sequence of Lithospermum erythrorhizon: insights into the phylogenetic relationship among Boraginaceae species and the maternal lineages of purple gromwells.</title>
        <authorList>
            <person name="Okada T."/>
            <person name="Watanabe K."/>
        </authorList>
    </citation>
    <scope>NUCLEOTIDE SEQUENCE [LARGE SCALE GENOMIC DNA]</scope>
</reference>
<evidence type="ECO:0000313" key="1">
    <source>
        <dbReference type="EMBL" id="GAA0140738.1"/>
    </source>
</evidence>
<dbReference type="Proteomes" id="UP001454036">
    <property type="component" value="Unassembled WGS sequence"/>
</dbReference>
<proteinExistence type="predicted"/>
<comment type="caution">
    <text evidence="1">The sequence shown here is derived from an EMBL/GenBank/DDBJ whole genome shotgun (WGS) entry which is preliminary data.</text>
</comment>
<dbReference type="EMBL" id="BAABME010000212">
    <property type="protein sequence ID" value="GAA0140738.1"/>
    <property type="molecule type" value="Genomic_DNA"/>
</dbReference>
<dbReference type="PANTHER" id="PTHR33223">
    <property type="entry name" value="CCHC-TYPE DOMAIN-CONTAINING PROTEIN"/>
    <property type="match status" value="1"/>
</dbReference>
<name>A0AAV3NP48_LITER</name>
<gene>
    <name evidence="1" type="ORF">LIER_02034</name>
</gene>
<evidence type="ECO:0000313" key="2">
    <source>
        <dbReference type="Proteomes" id="UP001454036"/>
    </source>
</evidence>
<keyword evidence="2" id="KW-1185">Reference proteome</keyword>
<sequence>MPRESYTIEDPPYIPTYSLLYTDSMLPEYGDTRSHSFAPSVVQQAVPRMDPNATMLQELLGVQKKEFDKFKQTVLAFLPGRVNHVVPQAVMPFIARLNVVPIPIGFILPQFTQYNGIGDPQKHLKGFLAQMTITTIDMDIYTKAFANSLTDAALDYYMELLANSIDSYASTAEAFISKYSTFITNK</sequence>
<protein>
    <submittedName>
        <fullName evidence="1">Uncharacterized protein</fullName>
    </submittedName>
</protein>
<organism evidence="1 2">
    <name type="scientific">Lithospermum erythrorhizon</name>
    <name type="common">Purple gromwell</name>
    <name type="synonym">Lithospermum officinale var. erythrorhizon</name>
    <dbReference type="NCBI Taxonomy" id="34254"/>
    <lineage>
        <taxon>Eukaryota</taxon>
        <taxon>Viridiplantae</taxon>
        <taxon>Streptophyta</taxon>
        <taxon>Embryophyta</taxon>
        <taxon>Tracheophyta</taxon>
        <taxon>Spermatophyta</taxon>
        <taxon>Magnoliopsida</taxon>
        <taxon>eudicotyledons</taxon>
        <taxon>Gunneridae</taxon>
        <taxon>Pentapetalae</taxon>
        <taxon>asterids</taxon>
        <taxon>lamiids</taxon>
        <taxon>Boraginales</taxon>
        <taxon>Boraginaceae</taxon>
        <taxon>Boraginoideae</taxon>
        <taxon>Lithospermeae</taxon>
        <taxon>Lithospermum</taxon>
    </lineage>
</organism>